<protein>
    <submittedName>
        <fullName evidence="1">Uncharacterized protein</fullName>
    </submittedName>
</protein>
<sequence length="72" mass="8298">MQRQAVDVTWTHYPKVAVVQRRHVPNSKTFGYRDDGGVYCPQREVGVGGDKFRHSGKILQCQRFQAKFFIGD</sequence>
<gene>
    <name evidence="1" type="ORF">GCM10007964_07170</name>
</gene>
<dbReference type="Proteomes" id="UP000645217">
    <property type="component" value="Unassembled WGS sequence"/>
</dbReference>
<reference evidence="1" key="1">
    <citation type="journal article" date="2014" name="Int. J. Syst. Evol. Microbiol.">
        <title>Complete genome sequence of Corynebacterium casei LMG S-19264T (=DSM 44701T), isolated from a smear-ripened cheese.</title>
        <authorList>
            <consortium name="US DOE Joint Genome Institute (JGI-PGF)"/>
            <person name="Walter F."/>
            <person name="Albersmeier A."/>
            <person name="Kalinowski J."/>
            <person name="Ruckert C."/>
        </authorList>
    </citation>
    <scope>NUCLEOTIDE SEQUENCE</scope>
    <source>
        <strain evidence="1">JCM 13064</strain>
    </source>
</reference>
<keyword evidence="2" id="KW-1185">Reference proteome</keyword>
<dbReference type="EMBL" id="BMNT01000003">
    <property type="protein sequence ID" value="GGK66695.1"/>
    <property type="molecule type" value="Genomic_DNA"/>
</dbReference>
<name>A0A917VE30_9ACTN</name>
<reference evidence="1" key="2">
    <citation type="submission" date="2020-09" db="EMBL/GenBank/DDBJ databases">
        <authorList>
            <person name="Sun Q."/>
            <person name="Ohkuma M."/>
        </authorList>
    </citation>
    <scope>NUCLEOTIDE SEQUENCE</scope>
    <source>
        <strain evidence="1">JCM 13064</strain>
    </source>
</reference>
<organism evidence="1 2">
    <name type="scientific">Sphaerisporangium melleum</name>
    <dbReference type="NCBI Taxonomy" id="321316"/>
    <lineage>
        <taxon>Bacteria</taxon>
        <taxon>Bacillati</taxon>
        <taxon>Actinomycetota</taxon>
        <taxon>Actinomycetes</taxon>
        <taxon>Streptosporangiales</taxon>
        <taxon>Streptosporangiaceae</taxon>
        <taxon>Sphaerisporangium</taxon>
    </lineage>
</organism>
<proteinExistence type="predicted"/>
<comment type="caution">
    <text evidence="1">The sequence shown here is derived from an EMBL/GenBank/DDBJ whole genome shotgun (WGS) entry which is preliminary data.</text>
</comment>
<evidence type="ECO:0000313" key="1">
    <source>
        <dbReference type="EMBL" id="GGK66695.1"/>
    </source>
</evidence>
<evidence type="ECO:0000313" key="2">
    <source>
        <dbReference type="Proteomes" id="UP000645217"/>
    </source>
</evidence>
<accession>A0A917VE30</accession>
<dbReference type="AlphaFoldDB" id="A0A917VE30"/>